<keyword evidence="6" id="KW-0804">Transcription</keyword>
<dbReference type="Gene3D" id="3.40.50.12350">
    <property type="match status" value="1"/>
</dbReference>
<keyword evidence="3 6" id="KW-0460">Magnesium</keyword>
<keyword evidence="6" id="KW-0479">Metal-binding</keyword>
<organism evidence="9">
    <name type="scientific">Strongyloides stercoralis</name>
    <name type="common">Threadworm</name>
    <dbReference type="NCBI Taxonomy" id="6248"/>
    <lineage>
        <taxon>Eukaryota</taxon>
        <taxon>Metazoa</taxon>
        <taxon>Ecdysozoa</taxon>
        <taxon>Nematoda</taxon>
        <taxon>Chromadorea</taxon>
        <taxon>Rhabditida</taxon>
        <taxon>Tylenchina</taxon>
        <taxon>Panagrolaimomorpha</taxon>
        <taxon>Strongyloidoidea</taxon>
        <taxon>Strongyloididae</taxon>
        <taxon>Strongyloides</taxon>
    </lineage>
</organism>
<comment type="similarity">
    <text evidence="1 6">Belongs to the HAD-like hydrolase superfamily. EYA family.</text>
</comment>
<accession>A0A0K0DWZ4</accession>
<dbReference type="GO" id="GO:0030154">
    <property type="term" value="P:cell differentiation"/>
    <property type="evidence" value="ECO:0007669"/>
    <property type="project" value="TreeGrafter"/>
</dbReference>
<proteinExistence type="inferred from homology"/>
<evidence type="ECO:0000256" key="1">
    <source>
        <dbReference type="ARBA" id="ARBA00010501"/>
    </source>
</evidence>
<dbReference type="AlphaFoldDB" id="A0A0K0DWZ4"/>
<evidence type="ECO:0000313" key="8">
    <source>
        <dbReference type="Proteomes" id="UP000035681"/>
    </source>
</evidence>
<sequence length="556" mass="60359">MLRLDSSTISSSASSSLSTSTSTSSQAKSTAFTSSGEINSLQSTNNNSNSSLSGSTTGVWSVLDSAAFTSNISSNIPSNNLSSMTKIEINNTNMPVISASQTSNPLSVMQDAAVTAGYDPRMLNASSYYNNSYNSSTYNSYNSAFTTSNYNTSSNNNLRNNVVATATPFANYFSANGQTYYPGSGSYPTGFDYSYATAAAAGVSAQYYNSRNSYYGAGLTSVSPNSLTNYTGLTAAMMDGVAAVAVNGSVTPSSTGQLSPFSASLKSVNSSTESKKSKVSKKKKNSINPLLELNYTRVFIWELEDIFVIPTLSPDISLIAKSLRTIVEEIITNGFRIECNEDCEQMNIEDTNYEETIQDLGYQSNDSSNPSVTPINSISSKNSVDWVRKLSTRYQQIKEIYNQYKNNVSSLFENSGMSISCNDVSKTLASIEALTNNWIESFRTCLCKIAEQQSSSGNYTNVIITNDNLSSSLAKMLVINIASYIPIENVYSIGKNSRESALDRIQNKFGKKCSYVMISANCASIEVSKKENIPCWKIKNKTDIDAFFMALIQYLL</sequence>
<evidence type="ECO:0000313" key="9">
    <source>
        <dbReference type="WBParaSite" id="SSTP_0000176100.1"/>
    </source>
</evidence>
<keyword evidence="8" id="KW-1185">Reference proteome</keyword>
<evidence type="ECO:0000256" key="7">
    <source>
        <dbReference type="SAM" id="MobiDB-lite"/>
    </source>
</evidence>
<comment type="cofactor">
    <cofactor evidence="6">
        <name>Mg(2+)</name>
        <dbReference type="ChEBI" id="CHEBI:18420"/>
    </cofactor>
    <text evidence="6">Binds 1 Mg(2+) ion per subunit.</text>
</comment>
<dbReference type="GO" id="GO:0045739">
    <property type="term" value="P:positive regulation of DNA repair"/>
    <property type="evidence" value="ECO:0007669"/>
    <property type="project" value="TreeGrafter"/>
</dbReference>
<name>A0A0K0DWZ4_STRER</name>
<evidence type="ECO:0000256" key="2">
    <source>
        <dbReference type="ARBA" id="ARBA00022801"/>
    </source>
</evidence>
<evidence type="ECO:0000256" key="6">
    <source>
        <dbReference type="RuleBase" id="RU362036"/>
    </source>
</evidence>
<keyword evidence="2 6" id="KW-0378">Hydrolase</keyword>
<keyword evidence="6" id="KW-0805">Transcription regulation</keyword>
<keyword evidence="4 6" id="KW-0904">Protein phosphatase</keyword>
<dbReference type="InterPro" id="IPR038102">
    <property type="entry name" value="EYA_dom_sf"/>
</dbReference>
<protein>
    <recommendedName>
        <fullName evidence="6">Eyes absent homolog</fullName>
        <ecNumber evidence="6">3.1.3.48</ecNumber>
    </recommendedName>
</protein>
<comment type="catalytic activity">
    <reaction evidence="5 6">
        <text>O-phospho-L-tyrosyl-[protein] + H2O = L-tyrosyl-[protein] + phosphate</text>
        <dbReference type="Rhea" id="RHEA:10684"/>
        <dbReference type="Rhea" id="RHEA-COMP:10136"/>
        <dbReference type="Rhea" id="RHEA-COMP:20101"/>
        <dbReference type="ChEBI" id="CHEBI:15377"/>
        <dbReference type="ChEBI" id="CHEBI:43474"/>
        <dbReference type="ChEBI" id="CHEBI:46858"/>
        <dbReference type="ChEBI" id="CHEBI:61978"/>
        <dbReference type="EC" id="3.1.3.48"/>
    </reaction>
</comment>
<evidence type="ECO:0000256" key="4">
    <source>
        <dbReference type="ARBA" id="ARBA00022912"/>
    </source>
</evidence>
<dbReference type="WBParaSite" id="TCONS_00008879.p1">
    <property type="protein sequence ID" value="TCONS_00008879.p1"/>
    <property type="gene ID" value="XLOC_006752"/>
</dbReference>
<dbReference type="PANTHER" id="PTHR10190:SF16">
    <property type="entry name" value="DEVELOPMENTAL PROTEIN EYES ABSENT"/>
    <property type="match status" value="1"/>
</dbReference>
<dbReference type="WBParaSite" id="SSTP_0000176100.1">
    <property type="protein sequence ID" value="SSTP_0000176100.1"/>
    <property type="gene ID" value="SSTP_0000176100"/>
</dbReference>
<evidence type="ECO:0000256" key="3">
    <source>
        <dbReference type="ARBA" id="ARBA00022842"/>
    </source>
</evidence>
<dbReference type="Proteomes" id="UP000035681">
    <property type="component" value="Unplaced"/>
</dbReference>
<dbReference type="GO" id="GO:0004725">
    <property type="term" value="F:protein tyrosine phosphatase activity"/>
    <property type="evidence" value="ECO:0007669"/>
    <property type="project" value="UniProtKB-EC"/>
</dbReference>
<reference evidence="9" key="1">
    <citation type="submission" date="2015-08" db="UniProtKB">
        <authorList>
            <consortium name="WormBaseParasite"/>
        </authorList>
    </citation>
    <scope>IDENTIFICATION</scope>
</reference>
<dbReference type="STRING" id="6248.A0A0K0DWZ4"/>
<feature type="region of interest" description="Disordered" evidence="7">
    <location>
        <begin position="1"/>
        <end position="28"/>
    </location>
</feature>
<dbReference type="GO" id="GO:0005634">
    <property type="term" value="C:nucleus"/>
    <property type="evidence" value="ECO:0007669"/>
    <property type="project" value="TreeGrafter"/>
</dbReference>
<dbReference type="PANTHER" id="PTHR10190">
    <property type="entry name" value="EYES ABSENT"/>
    <property type="match status" value="1"/>
</dbReference>
<dbReference type="GO" id="GO:0046872">
    <property type="term" value="F:metal ion binding"/>
    <property type="evidence" value="ECO:0007669"/>
    <property type="project" value="UniProtKB-KW"/>
</dbReference>
<evidence type="ECO:0000256" key="5">
    <source>
        <dbReference type="ARBA" id="ARBA00051722"/>
    </source>
</evidence>
<dbReference type="InterPro" id="IPR028472">
    <property type="entry name" value="EYA"/>
</dbReference>
<dbReference type="EC" id="3.1.3.48" evidence="6"/>
<dbReference type="GO" id="GO:2001240">
    <property type="term" value="P:negative regulation of extrinsic apoptotic signaling pathway in absence of ligand"/>
    <property type="evidence" value="ECO:0007669"/>
    <property type="project" value="TreeGrafter"/>
</dbReference>